<comment type="caution">
    <text evidence="2">The sequence shown here is derived from an EMBL/GenBank/DDBJ whole genome shotgun (WGS) entry which is preliminary data.</text>
</comment>
<sequence>MKPKYNPTVVVIDDDETCDRNKKRRRSEVVAREDSDVVIMRDTADSDLEEISPRQFRRAMQNREAEKQRKSTGSRATKYPPGSDESNLGNEDENGDIVITACIGQDAGRDLPHLRPDCTVHRFNFGVFKSNYRHCAQCYCYACDVKASECKFWGTGLNAEDHANARPLVHWNRMRMAARQAGSPLAAATTAVTSAAVGGIKNPGSDQGPSGSAEGGGHLEARRVSRRQVDNGKKAPMKAAADRQKTFDAAAAAVAVAIITTAAAMEKRNSAPVRSRASVRAAAMVPAAMVATAPRTPASPTSSTEGCITRSKPRKSGNTRKAK</sequence>
<dbReference type="AlphaFoldDB" id="A0A8J4BDD2"/>
<feature type="region of interest" description="Disordered" evidence="1">
    <location>
        <begin position="198"/>
        <end position="240"/>
    </location>
</feature>
<dbReference type="PANTHER" id="PTHR33443">
    <property type="entry name" value="ZGC:112980"/>
    <property type="match status" value="1"/>
</dbReference>
<dbReference type="Proteomes" id="UP000747399">
    <property type="component" value="Unassembled WGS sequence"/>
</dbReference>
<feature type="region of interest" description="Disordered" evidence="1">
    <location>
        <begin position="292"/>
        <end position="323"/>
    </location>
</feature>
<dbReference type="PANTHER" id="PTHR33443:SF30">
    <property type="entry name" value="SARCOSINE DEHYDROGENASE-2C PROTEIN"/>
    <property type="match status" value="1"/>
</dbReference>
<protein>
    <submittedName>
        <fullName evidence="2">Uncharacterized protein</fullName>
    </submittedName>
</protein>
<evidence type="ECO:0000313" key="3">
    <source>
        <dbReference type="Proteomes" id="UP000747399"/>
    </source>
</evidence>
<reference evidence="2" key="1">
    <citation type="journal article" date="2021" name="Proc. Natl. Acad. Sci. U.S.A.">
        <title>Three genomes in the algal genus Volvox reveal the fate of a haploid sex-determining region after a transition to homothallism.</title>
        <authorList>
            <person name="Yamamoto K."/>
            <person name="Hamaji T."/>
            <person name="Kawai-Toyooka H."/>
            <person name="Matsuzaki R."/>
            <person name="Takahashi F."/>
            <person name="Nishimura Y."/>
            <person name="Kawachi M."/>
            <person name="Noguchi H."/>
            <person name="Minakuchi Y."/>
            <person name="Umen J.G."/>
            <person name="Toyoda A."/>
            <person name="Nozaki H."/>
        </authorList>
    </citation>
    <scope>NUCLEOTIDE SEQUENCE</scope>
    <source>
        <strain evidence="2">NIES-3780</strain>
    </source>
</reference>
<dbReference type="EMBL" id="BNCO01000024">
    <property type="protein sequence ID" value="GIL56385.1"/>
    <property type="molecule type" value="Genomic_DNA"/>
</dbReference>
<feature type="region of interest" description="Disordered" evidence="1">
    <location>
        <begin position="18"/>
        <end position="92"/>
    </location>
</feature>
<name>A0A8J4BDD2_9CHLO</name>
<feature type="compositionally biased region" description="Basic and acidic residues" evidence="1">
    <location>
        <begin position="217"/>
        <end position="233"/>
    </location>
</feature>
<evidence type="ECO:0000313" key="2">
    <source>
        <dbReference type="EMBL" id="GIL56385.1"/>
    </source>
</evidence>
<keyword evidence="3" id="KW-1185">Reference proteome</keyword>
<proteinExistence type="predicted"/>
<organism evidence="2 3">
    <name type="scientific">Volvox africanus</name>
    <dbReference type="NCBI Taxonomy" id="51714"/>
    <lineage>
        <taxon>Eukaryota</taxon>
        <taxon>Viridiplantae</taxon>
        <taxon>Chlorophyta</taxon>
        <taxon>core chlorophytes</taxon>
        <taxon>Chlorophyceae</taxon>
        <taxon>CS clade</taxon>
        <taxon>Chlamydomonadales</taxon>
        <taxon>Volvocaceae</taxon>
        <taxon>Volvox</taxon>
    </lineage>
</organism>
<gene>
    <name evidence="2" type="ORF">Vafri_11759</name>
</gene>
<dbReference type="InterPro" id="IPR053234">
    <property type="entry name" value="RPM1_Interactor"/>
</dbReference>
<accession>A0A8J4BDD2</accession>
<feature type="compositionally biased region" description="Basic residues" evidence="1">
    <location>
        <begin position="311"/>
        <end position="323"/>
    </location>
</feature>
<evidence type="ECO:0000256" key="1">
    <source>
        <dbReference type="SAM" id="MobiDB-lite"/>
    </source>
</evidence>